<dbReference type="PANTHER" id="PTHR22916">
    <property type="entry name" value="GLYCOSYLTRANSFERASE"/>
    <property type="match status" value="1"/>
</dbReference>
<sequence>MGDTPSLSVIIPIYNTERYLRECLESVLAQTLRGIEVVCVNDGSTDSSLSIMREYEDRDPRVRVVDKPNGGYGHSVNRGLSEARGEYVAVVEPD</sequence>
<dbReference type="Gene3D" id="3.90.550.10">
    <property type="entry name" value="Spore Coat Polysaccharide Biosynthesis Protein SpsA, Chain A"/>
    <property type="match status" value="1"/>
</dbReference>
<protein>
    <submittedName>
        <fullName evidence="2">Glycosyltransferase</fullName>
        <ecNumber evidence="2">2.4.-.-</ecNumber>
    </submittedName>
</protein>
<dbReference type="Proteomes" id="UP000786989">
    <property type="component" value="Unassembled WGS sequence"/>
</dbReference>
<dbReference type="Pfam" id="PF00535">
    <property type="entry name" value="Glycos_transf_2"/>
    <property type="match status" value="1"/>
</dbReference>
<proteinExistence type="predicted"/>
<dbReference type="InterPro" id="IPR029044">
    <property type="entry name" value="Nucleotide-diphossugar_trans"/>
</dbReference>
<keyword evidence="2" id="KW-0808">Transferase</keyword>
<dbReference type="EMBL" id="DYWI01000013">
    <property type="protein sequence ID" value="HJF64634.1"/>
    <property type="molecule type" value="Genomic_DNA"/>
</dbReference>
<feature type="non-terminal residue" evidence="2">
    <location>
        <position position="94"/>
    </location>
</feature>
<dbReference type="CDD" id="cd00761">
    <property type="entry name" value="Glyco_tranf_GTA_type"/>
    <property type="match status" value="1"/>
</dbReference>
<evidence type="ECO:0000259" key="1">
    <source>
        <dbReference type="Pfam" id="PF00535"/>
    </source>
</evidence>
<gene>
    <name evidence="2" type="ORF">K8U77_00760</name>
</gene>
<dbReference type="EC" id="2.4.-.-" evidence="2"/>
<evidence type="ECO:0000313" key="2">
    <source>
        <dbReference type="EMBL" id="HJF64634.1"/>
    </source>
</evidence>
<reference evidence="2" key="2">
    <citation type="submission" date="2021-09" db="EMBL/GenBank/DDBJ databases">
        <authorList>
            <person name="Gilroy R."/>
        </authorList>
    </citation>
    <scope>NUCLEOTIDE SEQUENCE</scope>
    <source>
        <strain evidence="2">ChiGjej6B6-11269</strain>
    </source>
</reference>
<evidence type="ECO:0000313" key="3">
    <source>
        <dbReference type="Proteomes" id="UP000786989"/>
    </source>
</evidence>
<comment type="caution">
    <text evidence="2">The sequence shown here is derived from an EMBL/GenBank/DDBJ whole genome shotgun (WGS) entry which is preliminary data.</text>
</comment>
<accession>A0A9D2ZZU4</accession>
<feature type="domain" description="Glycosyltransferase 2-like" evidence="1">
    <location>
        <begin position="8"/>
        <end position="93"/>
    </location>
</feature>
<dbReference type="AlphaFoldDB" id="A0A9D2ZZU4"/>
<name>A0A9D2ZZU4_9ACTN</name>
<reference evidence="2" key="1">
    <citation type="journal article" date="2021" name="PeerJ">
        <title>Extensive microbial diversity within the chicken gut microbiome revealed by metagenomics and culture.</title>
        <authorList>
            <person name="Gilroy R."/>
            <person name="Ravi A."/>
            <person name="Getino M."/>
            <person name="Pursley I."/>
            <person name="Horton D.L."/>
            <person name="Alikhan N.F."/>
            <person name="Baker D."/>
            <person name="Gharbi K."/>
            <person name="Hall N."/>
            <person name="Watson M."/>
            <person name="Adriaenssens E.M."/>
            <person name="Foster-Nyarko E."/>
            <person name="Jarju S."/>
            <person name="Secka A."/>
            <person name="Antonio M."/>
            <person name="Oren A."/>
            <person name="Chaudhuri R.R."/>
            <person name="La Ragione R."/>
            <person name="Hildebrand F."/>
            <person name="Pallen M.J."/>
        </authorList>
    </citation>
    <scope>NUCLEOTIDE SEQUENCE</scope>
    <source>
        <strain evidence="2">ChiGjej6B6-11269</strain>
    </source>
</reference>
<dbReference type="InterPro" id="IPR001173">
    <property type="entry name" value="Glyco_trans_2-like"/>
</dbReference>
<organism evidence="2 3">
    <name type="scientific">Slackia equolifaciens</name>
    <dbReference type="NCBI Taxonomy" id="498718"/>
    <lineage>
        <taxon>Bacteria</taxon>
        <taxon>Bacillati</taxon>
        <taxon>Actinomycetota</taxon>
        <taxon>Coriobacteriia</taxon>
        <taxon>Eggerthellales</taxon>
        <taxon>Eggerthellaceae</taxon>
        <taxon>Slackia</taxon>
    </lineage>
</organism>
<keyword evidence="2" id="KW-0328">Glycosyltransferase</keyword>
<dbReference type="PANTHER" id="PTHR22916:SF3">
    <property type="entry name" value="UDP-GLCNAC:BETAGAL BETA-1,3-N-ACETYLGLUCOSAMINYLTRANSFERASE-LIKE PROTEIN 1"/>
    <property type="match status" value="1"/>
</dbReference>
<dbReference type="SUPFAM" id="SSF53448">
    <property type="entry name" value="Nucleotide-diphospho-sugar transferases"/>
    <property type="match status" value="1"/>
</dbReference>
<dbReference type="GO" id="GO:0016758">
    <property type="term" value="F:hexosyltransferase activity"/>
    <property type="evidence" value="ECO:0007669"/>
    <property type="project" value="UniProtKB-ARBA"/>
</dbReference>